<evidence type="ECO:0000313" key="2">
    <source>
        <dbReference type="EMBL" id="CVI24309.1"/>
    </source>
</evidence>
<sequence length="229" mass="25878">MHSVVSRNFHLMLPIQFGRWMEMSHQLGRHPPNWIRDFRKDNDLPDKVDALKQAERVMMDAIHAAISQAAVESEAAFPSRGPRTTAQTYFADAAMRRLFLHLCGANADTAKGGDPEHAWDILYVGRGTARYWEKEHGIRSRRRKAESRAEIERERREKSALTQSAQKLATDTAICVLIEHASISDPDLRDRLVATFEARASVTDPLSQVEQDFADLAKVSIARLIGTVF</sequence>
<feature type="compositionally biased region" description="Basic and acidic residues" evidence="1">
    <location>
        <begin position="146"/>
        <end position="159"/>
    </location>
</feature>
<dbReference type="Proteomes" id="UP000192074">
    <property type="component" value="Unassembled WGS sequence"/>
</dbReference>
<organism evidence="2 3">
    <name type="scientific">Agrobacterium tumefaciens str. B6</name>
    <dbReference type="NCBI Taxonomy" id="1183423"/>
    <lineage>
        <taxon>Bacteria</taxon>
        <taxon>Pseudomonadati</taxon>
        <taxon>Pseudomonadota</taxon>
        <taxon>Alphaproteobacteria</taxon>
        <taxon>Hyphomicrobiales</taxon>
        <taxon>Rhizobiaceae</taxon>
        <taxon>Rhizobium/Agrobacterium group</taxon>
        <taxon>Agrobacterium</taxon>
        <taxon>Agrobacterium tumefaciens complex</taxon>
    </lineage>
</organism>
<evidence type="ECO:0000313" key="3">
    <source>
        <dbReference type="Proteomes" id="UP000192074"/>
    </source>
</evidence>
<evidence type="ECO:0000256" key="1">
    <source>
        <dbReference type="SAM" id="MobiDB-lite"/>
    </source>
</evidence>
<gene>
    <name evidence="2" type="ORF">AGR4A_pAt10060</name>
</gene>
<comment type="caution">
    <text evidence="2">The sequence shown here is derived from an EMBL/GenBank/DDBJ whole genome shotgun (WGS) entry which is preliminary data.</text>
</comment>
<feature type="region of interest" description="Disordered" evidence="1">
    <location>
        <begin position="142"/>
        <end position="163"/>
    </location>
</feature>
<dbReference type="AlphaFoldDB" id="A0A822VC60"/>
<proteinExistence type="predicted"/>
<name>A0A822VC60_AGRTU</name>
<accession>A0A822VC60</accession>
<protein>
    <submittedName>
        <fullName evidence="2">Uncharacterized protein</fullName>
    </submittedName>
</protein>
<reference evidence="2 3" key="1">
    <citation type="submission" date="2016-01" db="EMBL/GenBank/DDBJ databases">
        <authorList>
            <person name="Regsiter A."/>
            <person name="william w."/>
        </authorList>
    </citation>
    <scope>NUCLEOTIDE SEQUENCE [LARGE SCALE GENOMIC DNA]</scope>
    <source>
        <strain evidence="2 3">B6</strain>
    </source>
</reference>
<dbReference type="EMBL" id="FCNL01000040">
    <property type="protein sequence ID" value="CVI24309.1"/>
    <property type="molecule type" value="Genomic_DNA"/>
</dbReference>